<sequence length="218" mass="22857">MAVSTSDVSSRSYTGLEGILLGFPVLGAVAGLAMLVAQAAGVGSATGLVAGMGAMWVFGLLVALAIPVLLYLDATELGDHDLDWSPSPVLYAVLGFLFSGLVLIHYLYRRHEEVRSTGGGSDRWWLVAVGAVVLPAILSALSFGGLVPSSVFAGLALAFLLPVGVYKDAVYVRGGDAGWNPNPAMQFTVAFVSLLLPILSVPYLGYYLYKRYTSVGLP</sequence>
<feature type="transmembrane region" description="Helical" evidence="1">
    <location>
        <begin position="124"/>
        <end position="143"/>
    </location>
</feature>
<feature type="transmembrane region" description="Helical" evidence="1">
    <location>
        <begin position="48"/>
        <end position="69"/>
    </location>
</feature>
<dbReference type="KEGG" id="hmp:K6T50_06730"/>
<reference evidence="2 3" key="1">
    <citation type="journal article" date="2021" name="Int. J. Syst. Evol. Microbiol.">
        <title>Halobaculum halophilum sp. nov. and Halobaculum salinum sp. nov., isolated from salt lake and saline soil.</title>
        <authorList>
            <person name="Cui H.L."/>
            <person name="Shi X.W."/>
            <person name="Yin X.M."/>
            <person name="Yang X.Y."/>
            <person name="Hou J."/>
            <person name="Zhu L."/>
        </authorList>
    </citation>
    <scope>NUCLEOTIDE SEQUENCE [LARGE SCALE GENOMIC DNA]</scope>
    <source>
        <strain evidence="2 3">NBRC 109044</strain>
    </source>
</reference>
<dbReference type="Proteomes" id="UP000826254">
    <property type="component" value="Chromosome"/>
</dbReference>
<accession>A0A8T8WG43</accession>
<dbReference type="EMBL" id="CP081958">
    <property type="protein sequence ID" value="QZP38827.1"/>
    <property type="molecule type" value="Genomic_DNA"/>
</dbReference>
<gene>
    <name evidence="2" type="ORF">K6T50_06730</name>
</gene>
<evidence type="ECO:0000256" key="1">
    <source>
        <dbReference type="SAM" id="Phobius"/>
    </source>
</evidence>
<organism evidence="2 3">
    <name type="scientific">Halobaculum magnesiiphilum</name>
    <dbReference type="NCBI Taxonomy" id="1017351"/>
    <lineage>
        <taxon>Archaea</taxon>
        <taxon>Methanobacteriati</taxon>
        <taxon>Methanobacteriota</taxon>
        <taxon>Stenosarchaea group</taxon>
        <taxon>Halobacteria</taxon>
        <taxon>Halobacteriales</taxon>
        <taxon>Haloferacaceae</taxon>
        <taxon>Halobaculum</taxon>
    </lineage>
</organism>
<dbReference type="RefSeq" id="WP_222608626.1">
    <property type="nucleotide sequence ID" value="NZ_CP081958.1"/>
</dbReference>
<dbReference type="GeneID" id="67177822"/>
<feature type="transmembrane region" description="Helical" evidence="1">
    <location>
        <begin position="187"/>
        <end position="209"/>
    </location>
</feature>
<keyword evidence="3" id="KW-1185">Reference proteome</keyword>
<dbReference type="AlphaFoldDB" id="A0A8T8WG43"/>
<feature type="transmembrane region" description="Helical" evidence="1">
    <location>
        <begin position="89"/>
        <end position="108"/>
    </location>
</feature>
<keyword evidence="1" id="KW-0812">Transmembrane</keyword>
<feature type="transmembrane region" description="Helical" evidence="1">
    <location>
        <begin position="18"/>
        <end position="36"/>
    </location>
</feature>
<keyword evidence="1" id="KW-1133">Transmembrane helix</keyword>
<evidence type="ECO:0000313" key="3">
    <source>
        <dbReference type="Proteomes" id="UP000826254"/>
    </source>
</evidence>
<keyword evidence="1" id="KW-0472">Membrane</keyword>
<protein>
    <submittedName>
        <fullName evidence="2">Uncharacterized protein</fullName>
    </submittedName>
</protein>
<evidence type="ECO:0000313" key="2">
    <source>
        <dbReference type="EMBL" id="QZP38827.1"/>
    </source>
</evidence>
<name>A0A8T8WG43_9EURY</name>
<proteinExistence type="predicted"/>